<evidence type="ECO:0000256" key="4">
    <source>
        <dbReference type="ARBA" id="ARBA00022553"/>
    </source>
</evidence>
<feature type="domain" description="Transforming acidic coiled-coil-containing protein C-terminal" evidence="8">
    <location>
        <begin position="4"/>
        <end position="150"/>
    </location>
</feature>
<dbReference type="GO" id="GO:0005856">
    <property type="term" value="C:cytoskeleton"/>
    <property type="evidence" value="ECO:0007669"/>
    <property type="project" value="UniProtKB-SubCell"/>
</dbReference>
<evidence type="ECO:0000256" key="1">
    <source>
        <dbReference type="ARBA" id="ARBA00004245"/>
    </source>
</evidence>
<dbReference type="InParanoid" id="E4X108"/>
<keyword evidence="3" id="KW-0963">Cytoplasm</keyword>
<dbReference type="Proteomes" id="UP000001307">
    <property type="component" value="Unassembled WGS sequence"/>
</dbReference>
<comment type="similarity">
    <text evidence="2">Belongs to the TACC family.</text>
</comment>
<dbReference type="GO" id="GO:0005737">
    <property type="term" value="C:cytoplasm"/>
    <property type="evidence" value="ECO:0007669"/>
    <property type="project" value="TreeGrafter"/>
</dbReference>
<dbReference type="EMBL" id="FN653020">
    <property type="protein sequence ID" value="CBY23043.1"/>
    <property type="molecule type" value="Genomic_DNA"/>
</dbReference>
<evidence type="ECO:0000256" key="7">
    <source>
        <dbReference type="SAM" id="Coils"/>
    </source>
</evidence>
<dbReference type="OrthoDB" id="10255048at2759"/>
<reference evidence="9" key="1">
    <citation type="journal article" date="2010" name="Science">
        <title>Plasticity of animal genome architecture unmasked by rapid evolution of a pelagic tunicate.</title>
        <authorList>
            <person name="Denoeud F."/>
            <person name="Henriet S."/>
            <person name="Mungpakdee S."/>
            <person name="Aury J.M."/>
            <person name="Da Silva C."/>
            <person name="Brinkmann H."/>
            <person name="Mikhaleva J."/>
            <person name="Olsen L.C."/>
            <person name="Jubin C."/>
            <person name="Canestro C."/>
            <person name="Bouquet J.M."/>
            <person name="Danks G."/>
            <person name="Poulain J."/>
            <person name="Campsteijn C."/>
            <person name="Adamski M."/>
            <person name="Cross I."/>
            <person name="Yadetie F."/>
            <person name="Muffato M."/>
            <person name="Louis A."/>
            <person name="Butcher S."/>
            <person name="Tsagkogeorga G."/>
            <person name="Konrad A."/>
            <person name="Singh S."/>
            <person name="Jensen M.F."/>
            <person name="Cong E.H."/>
            <person name="Eikeseth-Otteraa H."/>
            <person name="Noel B."/>
            <person name="Anthouard V."/>
            <person name="Porcel B.M."/>
            <person name="Kachouri-Lafond R."/>
            <person name="Nishino A."/>
            <person name="Ugolini M."/>
            <person name="Chourrout P."/>
            <person name="Nishida H."/>
            <person name="Aasland R."/>
            <person name="Huzurbazar S."/>
            <person name="Westhof E."/>
            <person name="Delsuc F."/>
            <person name="Lehrach H."/>
            <person name="Reinhardt R."/>
            <person name="Weissenbach J."/>
            <person name="Roy S.W."/>
            <person name="Artiguenave F."/>
            <person name="Postlethwait J.H."/>
            <person name="Manak J.R."/>
            <person name="Thompson E.M."/>
            <person name="Jaillon O."/>
            <person name="Du Pasquier L."/>
            <person name="Boudinot P."/>
            <person name="Liberles D.A."/>
            <person name="Volff J.N."/>
            <person name="Philippe H."/>
            <person name="Lenhard B."/>
            <person name="Roest Crollius H."/>
            <person name="Wincker P."/>
            <person name="Chourrout D."/>
        </authorList>
    </citation>
    <scope>NUCLEOTIDE SEQUENCE [LARGE SCALE GENOMIC DNA]</scope>
</reference>
<name>E4X108_OIKDI</name>
<accession>E4X108</accession>
<comment type="subcellular location">
    <subcellularLocation>
        <location evidence="1">Cytoplasm</location>
        <location evidence="1">Cytoskeleton</location>
    </subcellularLocation>
</comment>
<dbReference type="InterPro" id="IPR007707">
    <property type="entry name" value="TACC_C"/>
</dbReference>
<feature type="coiled-coil region" evidence="7">
    <location>
        <begin position="54"/>
        <end position="81"/>
    </location>
</feature>
<keyword evidence="6" id="KW-0206">Cytoskeleton</keyword>
<dbReference type="GO" id="GO:0007052">
    <property type="term" value="P:mitotic spindle organization"/>
    <property type="evidence" value="ECO:0007669"/>
    <property type="project" value="InterPro"/>
</dbReference>
<evidence type="ECO:0000313" key="10">
    <source>
        <dbReference type="Proteomes" id="UP000001307"/>
    </source>
</evidence>
<keyword evidence="4" id="KW-0597">Phosphoprotein</keyword>
<dbReference type="InterPro" id="IPR039915">
    <property type="entry name" value="TACC"/>
</dbReference>
<organism evidence="9">
    <name type="scientific">Oikopleura dioica</name>
    <name type="common">Tunicate</name>
    <dbReference type="NCBI Taxonomy" id="34765"/>
    <lineage>
        <taxon>Eukaryota</taxon>
        <taxon>Metazoa</taxon>
        <taxon>Chordata</taxon>
        <taxon>Tunicata</taxon>
        <taxon>Appendicularia</taxon>
        <taxon>Copelata</taxon>
        <taxon>Oikopleuridae</taxon>
        <taxon>Oikopleura</taxon>
    </lineage>
</organism>
<evidence type="ECO:0000256" key="5">
    <source>
        <dbReference type="ARBA" id="ARBA00023054"/>
    </source>
</evidence>
<keyword evidence="10" id="KW-1185">Reference proteome</keyword>
<dbReference type="Gene3D" id="1.20.5.1700">
    <property type="match status" value="1"/>
</dbReference>
<evidence type="ECO:0000259" key="8">
    <source>
        <dbReference type="Pfam" id="PF05010"/>
    </source>
</evidence>
<dbReference type="AlphaFoldDB" id="E4X108"/>
<dbReference type="PANTHER" id="PTHR13924:SF10">
    <property type="entry name" value="TRANSFORMING ACIDIC COILED-COIL PROTEIN, ISOFORM K"/>
    <property type="match status" value="1"/>
</dbReference>
<evidence type="ECO:0000256" key="2">
    <source>
        <dbReference type="ARBA" id="ARBA00009423"/>
    </source>
</evidence>
<protein>
    <recommendedName>
        <fullName evidence="8">Transforming acidic coiled-coil-containing protein C-terminal domain-containing protein</fullName>
    </recommendedName>
</protein>
<proteinExistence type="inferred from homology"/>
<feature type="coiled-coil region" evidence="7">
    <location>
        <begin position="111"/>
        <end position="145"/>
    </location>
</feature>
<dbReference type="PANTHER" id="PTHR13924">
    <property type="entry name" value="TRANSFORMING ACIDIC COILED-COIL CONTAINING PROTEIN 1/2"/>
    <property type="match status" value="1"/>
</dbReference>
<evidence type="ECO:0000256" key="3">
    <source>
        <dbReference type="ARBA" id="ARBA00022490"/>
    </source>
</evidence>
<sequence>MVELQEKHEKDSEKLRASYSRALTEKSAVQAELDAVDKQVFELHARFGKLRGIVENVKRNEQTLRNTVADHEQRLLEEQERFRQLKDWSQQFVNQANETIAETEASVNHRLLALETENRRLKIKQESLAAELERKTEEVKELTGICDELITSASANY</sequence>
<dbReference type="Pfam" id="PF05010">
    <property type="entry name" value="TACC_C"/>
    <property type="match status" value="1"/>
</dbReference>
<evidence type="ECO:0000313" key="9">
    <source>
        <dbReference type="EMBL" id="CBY23043.1"/>
    </source>
</evidence>
<evidence type="ECO:0000256" key="6">
    <source>
        <dbReference type="ARBA" id="ARBA00023212"/>
    </source>
</evidence>
<keyword evidence="5 7" id="KW-0175">Coiled coil</keyword>
<gene>
    <name evidence="9" type="ORF">GSOID_T00014970001</name>
</gene>